<gene>
    <name evidence="2" type="ORF">OJ253_1035</name>
</gene>
<dbReference type="InterPro" id="IPR050168">
    <property type="entry name" value="AAA_ATPase_domain"/>
</dbReference>
<dbReference type="GO" id="GO:0005524">
    <property type="term" value="F:ATP binding"/>
    <property type="evidence" value="ECO:0007669"/>
    <property type="project" value="InterPro"/>
</dbReference>
<proteinExistence type="predicted"/>
<dbReference type="Proteomes" id="UP001067231">
    <property type="component" value="Unassembled WGS sequence"/>
</dbReference>
<reference evidence="2" key="1">
    <citation type="submission" date="2022-10" db="EMBL/GenBank/DDBJ databases">
        <title>Adaptive evolution leads to modifications in subtelomeric GC content in a zoonotic Cryptosporidium species.</title>
        <authorList>
            <person name="Li J."/>
            <person name="Feng Y."/>
            <person name="Xiao L."/>
        </authorList>
    </citation>
    <scope>NUCLEOTIDE SEQUENCE</scope>
    <source>
        <strain evidence="2">33844</strain>
    </source>
</reference>
<dbReference type="PANTHER" id="PTHR23077:SF117">
    <property type="entry name" value="AAA+ ATPASE DOMAIN-CONTAINING PROTEIN"/>
    <property type="match status" value="1"/>
</dbReference>
<dbReference type="InterPro" id="IPR003593">
    <property type="entry name" value="AAA+_ATPase"/>
</dbReference>
<dbReference type="SMART" id="SM00382">
    <property type="entry name" value="AAA"/>
    <property type="match status" value="1"/>
</dbReference>
<dbReference type="EMBL" id="JAPCXC010000021">
    <property type="protein sequence ID" value="KAJ1610902.1"/>
    <property type="molecule type" value="Genomic_DNA"/>
</dbReference>
<comment type="caution">
    <text evidence="2">The sequence shown here is derived from an EMBL/GenBank/DDBJ whole genome shotgun (WGS) entry which is preliminary data.</text>
</comment>
<organism evidence="2">
    <name type="scientific">Cryptosporidium canis</name>
    <dbReference type="NCBI Taxonomy" id="195482"/>
    <lineage>
        <taxon>Eukaryota</taxon>
        <taxon>Sar</taxon>
        <taxon>Alveolata</taxon>
        <taxon>Apicomplexa</taxon>
        <taxon>Conoidasida</taxon>
        <taxon>Coccidia</taxon>
        <taxon>Eucoccidiorida</taxon>
        <taxon>Eimeriorina</taxon>
        <taxon>Cryptosporidiidae</taxon>
        <taxon>Cryptosporidium</taxon>
    </lineage>
</organism>
<accession>A0A9D5HXW7</accession>
<dbReference type="OrthoDB" id="10251412at2759"/>
<dbReference type="SUPFAM" id="SSF52540">
    <property type="entry name" value="P-loop containing nucleoside triphosphate hydrolases"/>
    <property type="match status" value="1"/>
</dbReference>
<dbReference type="GO" id="GO:0016887">
    <property type="term" value="F:ATP hydrolysis activity"/>
    <property type="evidence" value="ECO:0007669"/>
    <property type="project" value="InterPro"/>
</dbReference>
<dbReference type="InterPro" id="IPR027417">
    <property type="entry name" value="P-loop_NTPase"/>
</dbReference>
<dbReference type="Gene3D" id="3.40.50.300">
    <property type="entry name" value="P-loop containing nucleotide triphosphate hydrolases"/>
    <property type="match status" value="1"/>
</dbReference>
<dbReference type="AlphaFoldDB" id="A0A9D5HXW7"/>
<name>A0A9D5HXW7_9CRYT</name>
<dbReference type="PANTHER" id="PTHR23077">
    <property type="entry name" value="AAA-FAMILY ATPASE"/>
    <property type="match status" value="1"/>
</dbReference>
<evidence type="ECO:0000259" key="1">
    <source>
        <dbReference type="SMART" id="SM00382"/>
    </source>
</evidence>
<dbReference type="InterPro" id="IPR003959">
    <property type="entry name" value="ATPase_AAA_core"/>
</dbReference>
<feature type="domain" description="AAA+ ATPase" evidence="1">
    <location>
        <begin position="379"/>
        <end position="559"/>
    </location>
</feature>
<sequence>MALFKSLLQSRVLDIFRGYLRGIFLDGRDGFIARSTSFCLYRQAPDALSHSIKDLVVHILNEELEKAGKRDVTNVSDLSLTDLITDYYLSLNVPKLPLETLINTEFERIFRDGQSQPDHFIILEVPSCFRPSYLSPKASAADGVEEDHLESDDERREQVLHFGVFNTTTSDASEELEESVYRVLKRFIERMMMEERCNTHLIMLSPYLKPPQLLLGKGMFEIYLPIEWEASKSNLTQLIKEVFEGSDIGNDSIEMIIASISYQDNAFSNLVELCYELKHSITTRYIGGRILKGERPEPEGILSISSQDVTEFLQDYNSKKLASYYSSSIDSLISTKISIDRDFVGLKDLRRSIKQSISALEKFNEHSKSETNDFETYRYPISWLLWGNSGSGKSTLVRSMVSISPKIKVLFCNAIDLISPLHGMTTRNLRRIFQNAINSRPCILVFDDVETLGAFPREEDCSEGEVRSKINKELMSTLLYLLDSVISINQDQALGHDTFTLKNLNLVGEFEETNDQLNFSISRKVSGLMIVMTTRSSMSSFPPELLEKVQRHSFLQLPSVDELLESIQEEDNPKISTTALQVAEDIQRLGGERLINVSEFKILVQNKLYEEYVSNSQL</sequence>
<evidence type="ECO:0000313" key="2">
    <source>
        <dbReference type="EMBL" id="KAJ1610902.1"/>
    </source>
</evidence>
<protein>
    <submittedName>
        <fullName evidence="2">AAA ATPase-like protein</fullName>
    </submittedName>
</protein>
<dbReference type="Pfam" id="PF00004">
    <property type="entry name" value="AAA"/>
    <property type="match status" value="1"/>
</dbReference>